<dbReference type="Pfam" id="PF02195">
    <property type="entry name" value="ParB_N"/>
    <property type="match status" value="1"/>
</dbReference>
<dbReference type="GO" id="GO:0007059">
    <property type="term" value="P:chromosome segregation"/>
    <property type="evidence" value="ECO:0007669"/>
    <property type="project" value="UniProtKB-KW"/>
</dbReference>
<dbReference type="InterPro" id="IPR003115">
    <property type="entry name" value="ParB_N"/>
</dbReference>
<reference evidence="6 7" key="1">
    <citation type="submission" date="2019-12" db="EMBL/GenBank/DDBJ databases">
        <title>Microbes associate with the intestines of laboratory mice.</title>
        <authorList>
            <person name="Navarre W."/>
            <person name="Wong E."/>
        </authorList>
    </citation>
    <scope>NUCLEOTIDE SEQUENCE [LARGE SCALE GENOMIC DNA]</scope>
    <source>
        <strain evidence="6 7">NM66_B29</strain>
    </source>
</reference>
<dbReference type="OrthoDB" id="9802051at2"/>
<dbReference type="Gene3D" id="3.90.1530.30">
    <property type="match status" value="1"/>
</dbReference>
<dbReference type="FunFam" id="3.90.1530.30:FF:000001">
    <property type="entry name" value="Chromosome partitioning protein ParB"/>
    <property type="match status" value="1"/>
</dbReference>
<dbReference type="EMBL" id="WSRR01000003">
    <property type="protein sequence ID" value="MVX60309.1"/>
    <property type="molecule type" value="Genomic_DNA"/>
</dbReference>
<dbReference type="AlphaFoldDB" id="A0A6N8JMQ8"/>
<dbReference type="InterPro" id="IPR050336">
    <property type="entry name" value="Chromosome_partition/occlusion"/>
</dbReference>
<dbReference type="Pfam" id="PF17762">
    <property type="entry name" value="HTH_ParB"/>
    <property type="match status" value="1"/>
</dbReference>
<dbReference type="PANTHER" id="PTHR33375:SF1">
    <property type="entry name" value="CHROMOSOME-PARTITIONING PROTEIN PARB-RELATED"/>
    <property type="match status" value="1"/>
</dbReference>
<proteinExistence type="inferred from homology"/>
<name>A0A6N8JMQ8_9ACTN</name>
<dbReference type="SUPFAM" id="SSF110849">
    <property type="entry name" value="ParB/Sulfiredoxin"/>
    <property type="match status" value="1"/>
</dbReference>
<dbReference type="GO" id="GO:0003677">
    <property type="term" value="F:DNA binding"/>
    <property type="evidence" value="ECO:0007669"/>
    <property type="project" value="UniProtKB-KW"/>
</dbReference>
<feature type="compositionally biased region" description="Polar residues" evidence="4">
    <location>
        <begin position="100"/>
        <end position="111"/>
    </location>
</feature>
<evidence type="ECO:0000259" key="5">
    <source>
        <dbReference type="SMART" id="SM00470"/>
    </source>
</evidence>
<evidence type="ECO:0000313" key="6">
    <source>
        <dbReference type="EMBL" id="MVX60309.1"/>
    </source>
</evidence>
<comment type="similarity">
    <text evidence="1">Belongs to the ParB family.</text>
</comment>
<keyword evidence="3" id="KW-0238">DNA-binding</keyword>
<comment type="caution">
    <text evidence="6">The sequence shown here is derived from an EMBL/GenBank/DDBJ whole genome shotgun (WGS) entry which is preliminary data.</text>
</comment>
<feature type="region of interest" description="Disordered" evidence="4">
    <location>
        <begin position="1"/>
        <end position="29"/>
    </location>
</feature>
<feature type="region of interest" description="Disordered" evidence="4">
    <location>
        <begin position="44"/>
        <end position="74"/>
    </location>
</feature>
<dbReference type="NCBIfam" id="TIGR00180">
    <property type="entry name" value="parB_part"/>
    <property type="match status" value="1"/>
</dbReference>
<accession>A0A6N8JMQ8</accession>
<feature type="region of interest" description="Disordered" evidence="4">
    <location>
        <begin position="86"/>
        <end position="111"/>
    </location>
</feature>
<dbReference type="Proteomes" id="UP000463388">
    <property type="component" value="Unassembled WGS sequence"/>
</dbReference>
<dbReference type="GO" id="GO:0045881">
    <property type="term" value="P:positive regulation of sporulation resulting in formation of a cellular spore"/>
    <property type="evidence" value="ECO:0007669"/>
    <property type="project" value="TreeGrafter"/>
</dbReference>
<organism evidence="6 7">
    <name type="scientific">Adlercreutzia mucosicola</name>
    <dbReference type="NCBI Taxonomy" id="580026"/>
    <lineage>
        <taxon>Bacteria</taxon>
        <taxon>Bacillati</taxon>
        <taxon>Actinomycetota</taxon>
        <taxon>Coriobacteriia</taxon>
        <taxon>Eggerthellales</taxon>
        <taxon>Eggerthellaceae</taxon>
        <taxon>Adlercreutzia</taxon>
    </lineage>
</organism>
<dbReference type="SMART" id="SM00470">
    <property type="entry name" value="ParB"/>
    <property type="match status" value="1"/>
</dbReference>
<protein>
    <submittedName>
        <fullName evidence="6">ParB/RepB/Spo0J family partition protein</fullName>
    </submittedName>
</protein>
<evidence type="ECO:0000256" key="2">
    <source>
        <dbReference type="ARBA" id="ARBA00022829"/>
    </source>
</evidence>
<dbReference type="Gene3D" id="1.10.10.2830">
    <property type="match status" value="1"/>
</dbReference>
<dbReference type="FunFam" id="1.10.10.2830:FF:000001">
    <property type="entry name" value="Chromosome partitioning protein ParB"/>
    <property type="match status" value="1"/>
</dbReference>
<dbReference type="RefSeq" id="WP_160344779.1">
    <property type="nucleotide sequence ID" value="NZ_WSRR01000003.1"/>
</dbReference>
<keyword evidence="7" id="KW-1185">Reference proteome</keyword>
<keyword evidence="2" id="KW-0159">Chromosome partition</keyword>
<dbReference type="InterPro" id="IPR041468">
    <property type="entry name" value="HTH_ParB/Spo0J"/>
</dbReference>
<dbReference type="GO" id="GO:0005694">
    <property type="term" value="C:chromosome"/>
    <property type="evidence" value="ECO:0007669"/>
    <property type="project" value="TreeGrafter"/>
</dbReference>
<sequence>MAKPERRGGLGRGLGSLLPGSYDPVAPAAPVPERQRVVIEVEEEAAREAPVSTRPAYHAVETESTEEVLSEPIPREVTATVPVLNAESATPKATDEVPLTQISPNPDQPRTQFKKEEIDELAASIEKDGLLQPILVRQLKDGTYQIIAGERRWQASKAAGLEKVPIRIKEADDDLALELALIENIQRSDLNPIEEAYGYRRLMERRSMTQAEVAQAVSKGRSTVANALRLLDLPEEAQQLLFEEKITAGHARAILSVPTQEGRATLTQKIVESNMTVREAENLARLMSGKKESNSAARPATPPVYKSVAKTLRETLHANVRVKSSKGKNKIEIEFKDEEDLQRLFNEIIGASEEE</sequence>
<dbReference type="InterPro" id="IPR036086">
    <property type="entry name" value="ParB/Sulfiredoxin_sf"/>
</dbReference>
<feature type="domain" description="ParB-like N-terminal" evidence="5">
    <location>
        <begin position="95"/>
        <end position="185"/>
    </location>
</feature>
<evidence type="ECO:0000256" key="1">
    <source>
        <dbReference type="ARBA" id="ARBA00006295"/>
    </source>
</evidence>
<evidence type="ECO:0000256" key="3">
    <source>
        <dbReference type="ARBA" id="ARBA00023125"/>
    </source>
</evidence>
<evidence type="ECO:0000313" key="7">
    <source>
        <dbReference type="Proteomes" id="UP000463388"/>
    </source>
</evidence>
<dbReference type="InterPro" id="IPR004437">
    <property type="entry name" value="ParB/RepB/Spo0J"/>
</dbReference>
<evidence type="ECO:0000256" key="4">
    <source>
        <dbReference type="SAM" id="MobiDB-lite"/>
    </source>
</evidence>
<dbReference type="CDD" id="cd16393">
    <property type="entry name" value="SPO0J_N"/>
    <property type="match status" value="1"/>
</dbReference>
<dbReference type="PANTHER" id="PTHR33375">
    <property type="entry name" value="CHROMOSOME-PARTITIONING PROTEIN PARB-RELATED"/>
    <property type="match status" value="1"/>
</dbReference>
<gene>
    <name evidence="6" type="ORF">GKZ27_02360</name>
</gene>